<dbReference type="Gene3D" id="1.25.10.20">
    <property type="entry name" value="Vitellinogen, superhelical"/>
    <property type="match status" value="1"/>
</dbReference>
<dbReference type="SMART" id="SM01169">
    <property type="entry name" value="DUF1943"/>
    <property type="match status" value="1"/>
</dbReference>
<dbReference type="GO" id="GO:0005319">
    <property type="term" value="F:lipid transporter activity"/>
    <property type="evidence" value="ECO:0007669"/>
    <property type="project" value="InterPro"/>
</dbReference>
<feature type="domain" description="Vitellogenin" evidence="7">
    <location>
        <begin position="101"/>
        <end position="704"/>
    </location>
</feature>
<name>A0AAV4T317_CAEEX</name>
<evidence type="ECO:0000256" key="1">
    <source>
        <dbReference type="ARBA" id="ARBA00022729"/>
    </source>
</evidence>
<feature type="region of interest" description="Disordered" evidence="6">
    <location>
        <begin position="888"/>
        <end position="912"/>
    </location>
</feature>
<dbReference type="InterPro" id="IPR050733">
    <property type="entry name" value="Vitellogenin/Apolipophorin"/>
</dbReference>
<evidence type="ECO:0000256" key="3">
    <source>
        <dbReference type="ARBA" id="ARBA00023157"/>
    </source>
</evidence>
<gene>
    <name evidence="8" type="ORF">CEXT_59571</name>
</gene>
<dbReference type="InterPro" id="IPR001747">
    <property type="entry name" value="Vitellogenin_N"/>
</dbReference>
<comment type="caution">
    <text evidence="8">The sequence shown here is derived from an EMBL/GenBank/DDBJ whole genome shotgun (WGS) entry which is preliminary data.</text>
</comment>
<keyword evidence="1" id="KW-0732">Signal</keyword>
<accession>A0AAV4T317</accession>
<sequence>MQNARGLLRNLSKSNMDLNLIVVDWDLQLQRSSAAHESPWIGKLTFGLHRAINKKTTLRIVDHHKHSCATKRPLIASTVAVPVQQGQQCARYCSSERDFRLDPGTSYTYDYETTIVTTVQGGSQDKTQLQITAQAIFEVLDRCELSLRLRGVTLKQSDPESPDYLVSSRGAREFARALERPTLRFSFQNGQVEHTCPLENTPTWVTNIQKGVLSAFQTHLVKPDASSRHQETDVLGKCTAEYQSLGIQWHGTHTIRKVKDLSSCTERENVETYLQGSPYSSDFQTQSLPVVTGNQECEQVFGDGYLQTSTCNEKLVFRPFSNRGNGVVTTVSQKLIHTSIGRRKPSGLDYRPTTEPLLFSHENLEVSSAKIEEETETSLKELCEAAQTDISITVPRKFSAFIYKLKKLNLRSLKAFYQKTDKICSGSTKARKFFMDAIPLVSTAESARFMYDMISRKSISETESNFWLTSLSFIKETTPEIIATFTPLLDGRYNQAILGISALIRNYCQDKDCSAVSEVQSAVILSLKAIGNIGYMFGKESLIEACYKNPQIRTETRLAAIDAFRRVSCDISREELMKTYSNYNEETEMRIAAYLAVMKCPTLSTIQEVKEVLLNERINHVGSFIWTHLNALSKTKHPERREIRDIVYNLYLMNKFASDLCSTLTVDIFGKSCNLFQIDGRAEGLEQVVEQFFGPGGYFPQKNIAKILREKRSVDNNKLNQIDSRFKEHYKNQVQPYGSVDVKVFGTSMWYEQFRSDDGTPDINLLDIVTKLAEENEKEYSRSFTFLDTTFTVPLTSGLPLKIALNGTASVGLKIAGKFDVKSFEHVDVHGHIEPRNANPQYNAFIFRFGRKGASQKGEVVKAQLNMPRDRIDVFNIQSKLYIVHGAEEREKTTDKKRRNSPPELPNAPLQPFNGPASFSIFIQKTDPTLKSYNFDAQWKTELKDGGFIKQGLFSLNTPESKVDRDVRMEFYLNQADRTVALKVKTPVKKFGVNAKLLDNESQKKLDFSINVDDKDYFSLQSDLGIETGRNSVVYTPSLEITIPSGRWVYVSGSADLRHGQKYSGHLKIENLTEKPILAKGNFEVGKKNRYEIEASLNSFPLDGTLKGFAQLGDNLSSRITAEYKILEGKMNKLSIVGKVRNLSVNALTKYTGSLNIQASVLPEWNTELVFETMKTTGHMENTVSVSFGDGARSRVHTIKLQEILTYEGSLSNNKVDGSFKLLYPERNINYGISMKHENTEHSLKNTLEIQYDTNRKINTEVQLKKSSGDLLSVAGDVKLRYPGRETGLQVELAQSSNKEYRATASCQWQRGRQVAVVLHYKDKCEGYRLKYEIDGTMNLPESSPIAFATIVGYNRGQFAGSAEVSKGVDKYRAKVDVSAGYGLNHRMSGQFMVRNHVYGIDAAINNVKDKINGNVELKMPNNYRMVAKFEGRNGESMKVGSFETHWDADRDTSKRFIINGELRNQAEGYDGKVVMQIRRRTIKGALSTSLQGNLFSSQFKTNNKIELEWSPTEKVTGVLSSNVILERSRQQLGSHIEITTPYYGFENISLGLTHMYTNQQWDSELSTLLPYGNDITLSSTGKYSFERANLNIETSAKILTSYYGFEDTSVAVMHNSNFKELSERVEVKWGRGKRVFYQISGMKQSSALRGSLKLNTLTII</sequence>
<proteinExistence type="predicted"/>
<evidence type="ECO:0000313" key="8">
    <source>
        <dbReference type="EMBL" id="GIY39272.1"/>
    </source>
</evidence>
<dbReference type="Proteomes" id="UP001054945">
    <property type="component" value="Unassembled WGS sequence"/>
</dbReference>
<comment type="caution">
    <text evidence="5">Lacks conserved residue(s) required for the propagation of feature annotation.</text>
</comment>
<evidence type="ECO:0000256" key="5">
    <source>
        <dbReference type="PROSITE-ProRule" id="PRU00557"/>
    </source>
</evidence>
<keyword evidence="2" id="KW-0758">Storage protein</keyword>
<dbReference type="Pfam" id="PF09172">
    <property type="entry name" value="Vit_open_b-sht"/>
    <property type="match status" value="1"/>
</dbReference>
<dbReference type="Gene3D" id="2.30.230.10">
    <property type="entry name" value="Lipovitellin, beta-sheet shell regions, chain A"/>
    <property type="match status" value="1"/>
</dbReference>
<evidence type="ECO:0000256" key="6">
    <source>
        <dbReference type="SAM" id="MobiDB-lite"/>
    </source>
</evidence>
<organism evidence="8 9">
    <name type="scientific">Caerostris extrusa</name>
    <name type="common">Bark spider</name>
    <name type="synonym">Caerostris bankana</name>
    <dbReference type="NCBI Taxonomy" id="172846"/>
    <lineage>
        <taxon>Eukaryota</taxon>
        <taxon>Metazoa</taxon>
        <taxon>Ecdysozoa</taxon>
        <taxon>Arthropoda</taxon>
        <taxon>Chelicerata</taxon>
        <taxon>Arachnida</taxon>
        <taxon>Araneae</taxon>
        <taxon>Araneomorphae</taxon>
        <taxon>Entelegynae</taxon>
        <taxon>Araneoidea</taxon>
        <taxon>Araneidae</taxon>
        <taxon>Caerostris</taxon>
    </lineage>
</organism>
<feature type="disulfide bond" evidence="5">
    <location>
        <begin position="238"/>
        <end position="264"/>
    </location>
</feature>
<dbReference type="InterPro" id="IPR015819">
    <property type="entry name" value="Lipid_transp_b-sht_shell"/>
</dbReference>
<keyword evidence="3 5" id="KW-1015">Disulfide bond</keyword>
<evidence type="ECO:0000256" key="4">
    <source>
        <dbReference type="ARBA" id="ARBA00023180"/>
    </source>
</evidence>
<dbReference type="EMBL" id="BPLR01010439">
    <property type="protein sequence ID" value="GIY39272.1"/>
    <property type="molecule type" value="Genomic_DNA"/>
</dbReference>
<dbReference type="PANTHER" id="PTHR23345">
    <property type="entry name" value="VITELLOGENIN-RELATED"/>
    <property type="match status" value="1"/>
</dbReference>
<keyword evidence="9" id="KW-1185">Reference proteome</keyword>
<evidence type="ECO:0000259" key="7">
    <source>
        <dbReference type="PROSITE" id="PS51211"/>
    </source>
</evidence>
<dbReference type="SMART" id="SM00638">
    <property type="entry name" value="LPD_N"/>
    <property type="match status" value="1"/>
</dbReference>
<dbReference type="GO" id="GO:0045735">
    <property type="term" value="F:nutrient reservoir activity"/>
    <property type="evidence" value="ECO:0007669"/>
    <property type="project" value="UniProtKB-KW"/>
</dbReference>
<evidence type="ECO:0000313" key="9">
    <source>
        <dbReference type="Proteomes" id="UP001054945"/>
    </source>
</evidence>
<dbReference type="InterPro" id="IPR015255">
    <property type="entry name" value="Vitellinogen_open_b-sht"/>
</dbReference>
<evidence type="ECO:0000256" key="2">
    <source>
        <dbReference type="ARBA" id="ARBA00022761"/>
    </source>
</evidence>
<dbReference type="PANTHER" id="PTHR23345:SF15">
    <property type="entry name" value="VITELLOGENIN 1-RELATED"/>
    <property type="match status" value="1"/>
</dbReference>
<keyword evidence="4" id="KW-0325">Glycoprotein</keyword>
<protein>
    <submittedName>
        <fullName evidence="8">Apolipophorins</fullName>
    </submittedName>
</protein>
<reference evidence="8 9" key="1">
    <citation type="submission" date="2021-06" db="EMBL/GenBank/DDBJ databases">
        <title>Caerostris extrusa draft genome.</title>
        <authorList>
            <person name="Kono N."/>
            <person name="Arakawa K."/>
        </authorList>
    </citation>
    <scope>NUCLEOTIDE SEQUENCE [LARGE SCALE GENOMIC DNA]</scope>
</reference>
<dbReference type="SUPFAM" id="SSF56968">
    <property type="entry name" value="Lipovitellin-phosvitin complex, beta-sheet shell regions"/>
    <property type="match status" value="2"/>
</dbReference>
<dbReference type="Pfam" id="PF01347">
    <property type="entry name" value="Vitellogenin_N"/>
    <property type="match status" value="1"/>
</dbReference>
<dbReference type="PROSITE" id="PS51211">
    <property type="entry name" value="VITELLOGENIN"/>
    <property type="match status" value="1"/>
</dbReference>
<dbReference type="InterPro" id="IPR011030">
    <property type="entry name" value="Lipovitellin_superhlx_dom"/>
</dbReference>
<dbReference type="SUPFAM" id="SSF48431">
    <property type="entry name" value="Lipovitellin-phosvitin complex, superhelical domain"/>
    <property type="match status" value="1"/>
</dbReference>
<dbReference type="InterPro" id="IPR015816">
    <property type="entry name" value="Vitellinogen_b-sht_N"/>
</dbReference>